<dbReference type="CDD" id="cd06171">
    <property type="entry name" value="Sigma70_r4"/>
    <property type="match status" value="1"/>
</dbReference>
<keyword evidence="4" id="KW-0804">Transcription</keyword>
<evidence type="ECO:0000259" key="6">
    <source>
        <dbReference type="Pfam" id="PF04542"/>
    </source>
</evidence>
<dbReference type="InterPro" id="IPR013249">
    <property type="entry name" value="RNA_pol_sigma70_r4_t2"/>
</dbReference>
<dbReference type="InterPro" id="IPR007627">
    <property type="entry name" value="RNA_pol_sigma70_r2"/>
</dbReference>
<dbReference type="Pfam" id="PF04542">
    <property type="entry name" value="Sigma70_r2"/>
    <property type="match status" value="1"/>
</dbReference>
<feature type="domain" description="RNA polymerase sigma-70 region 2" evidence="6">
    <location>
        <begin position="49"/>
        <end position="116"/>
    </location>
</feature>
<proteinExistence type="inferred from homology"/>
<evidence type="ECO:0000256" key="3">
    <source>
        <dbReference type="ARBA" id="ARBA00023082"/>
    </source>
</evidence>
<evidence type="ECO:0000313" key="8">
    <source>
        <dbReference type="EMBL" id="AGA28648.1"/>
    </source>
</evidence>
<dbReference type="InterPro" id="IPR039425">
    <property type="entry name" value="RNA_pol_sigma-70-like"/>
</dbReference>
<dbReference type="eggNOG" id="COG1595">
    <property type="taxonomic scope" value="Bacteria"/>
</dbReference>
<dbReference type="eggNOG" id="COG3485">
    <property type="taxonomic scope" value="Bacteria"/>
</dbReference>
<dbReference type="SUPFAM" id="SSF88946">
    <property type="entry name" value="Sigma2 domain of RNA polymerase sigma factors"/>
    <property type="match status" value="1"/>
</dbReference>
<dbReference type="HOGENOM" id="CLU_307935_0_0_0"/>
<evidence type="ECO:0000259" key="7">
    <source>
        <dbReference type="Pfam" id="PF08281"/>
    </source>
</evidence>
<dbReference type="NCBIfam" id="TIGR02937">
    <property type="entry name" value="sigma70-ECF"/>
    <property type="match status" value="1"/>
</dbReference>
<dbReference type="AlphaFoldDB" id="L0DIK4"/>
<dbReference type="EMBL" id="CP003364">
    <property type="protein sequence ID" value="AGA28648.1"/>
    <property type="molecule type" value="Genomic_DNA"/>
</dbReference>
<feature type="domain" description="RNA polymerase sigma factor 70 region 4 type 2" evidence="7">
    <location>
        <begin position="149"/>
        <end position="201"/>
    </location>
</feature>
<evidence type="ECO:0000256" key="2">
    <source>
        <dbReference type="ARBA" id="ARBA00023015"/>
    </source>
</evidence>
<dbReference type="KEGG" id="saci:Sinac_4459"/>
<evidence type="ECO:0000313" key="9">
    <source>
        <dbReference type="Proteomes" id="UP000010798"/>
    </source>
</evidence>
<name>L0DIK4_SINAD</name>
<keyword evidence="2" id="KW-0805">Transcription regulation</keyword>
<dbReference type="Gene3D" id="1.10.10.10">
    <property type="entry name" value="Winged helix-like DNA-binding domain superfamily/Winged helix DNA-binding domain"/>
    <property type="match status" value="1"/>
</dbReference>
<sequence>MAHAASPSLVRQLGTLFDGGSAAGLSDRQLLERFVTRRDDSGEAAFAALVARHGPMVLGVCRQLLGDRHHAEDAFQAVFLVLARKARSLREPELLGNWLYGVAVRTARKARDRLARRRKTEADGAARTATAEPTDASADRSLLEREQAEALHREIDRLPDVFRSAIVLCYFERLALDEAAHRLRWPVGTLRSRLARAREKLRRGLSRHGVALSGPALTAALAPRSASASVSPLLCTTTTQAATAFAFAARHAASGACSASATTLAQEVLRTMLLHTLRLTALSLLLVAAVATGAGLLLTHGLAVGEEPVKPTASPAASDAPRVVDRPHPVEKAEAPAPGRMTVTGHVLDLQGKPTANAQVDIIGAPRAPESGIDVEKNAYTLLGQGTTDGEGRFHIEVPRTASARFQDVYALAGARVPGTGFGSVKLDPDAEHPAAEIRLRPEQVIRGRLVDVNGQPAAGVEVRLSGVYNASPNAAGDHFEIPGPGQGYTWSDLFVALRAIPSAVKTDAEGRFHFDGIGRGLSVSLAVRDPRFAQQRFDLEASGRDAAKEVSLALHPAKLIEGRVLAADTGRPIPNAVISVRASFDMFGAMVTTKFRANDRGEFKITPYAGDYFRMRAFPPEGQPYLGREAEFAWTKGAVKKTIDLTLPRGALIRGKVAEAGTGRPVAQASVQFFPRDRSGDVVQGFEAIVASQENGSFHVAVPPGKGHLMILGPTLDYLPEEVGGGTLYASGQRGGKRFYAHNVIAYDVKAGDKPTELAATLRPGKTLRGRLLGPEGEAIEDAITIARQPIDPLNLTWQGHRFVHARGGRFELHGLSPEAANPVYFFDAQHNWGATAELSGKQAGEDLTVRLQPCGQAKARFVGPDGKPLAKLSAWPYVQLLMTPGSTQSLSVDRGEHLEADATFLSNVAPKHYGNDFATDAEGRITLPALIPGASYRISDWSTRNDTTKGVQLRKDFTVKPGETLDLGDIRIEHPED</sequence>
<dbReference type="Pfam" id="PF08281">
    <property type="entry name" value="Sigma70_r4_2"/>
    <property type="match status" value="1"/>
</dbReference>
<keyword evidence="9" id="KW-1185">Reference proteome</keyword>
<dbReference type="STRING" id="886293.Sinac_4459"/>
<dbReference type="Gene3D" id="1.10.1740.10">
    <property type="match status" value="1"/>
</dbReference>
<accession>L0DIK4</accession>
<feature type="region of interest" description="Disordered" evidence="5">
    <location>
        <begin position="114"/>
        <end position="140"/>
    </location>
</feature>
<dbReference type="GO" id="GO:0003677">
    <property type="term" value="F:DNA binding"/>
    <property type="evidence" value="ECO:0007669"/>
    <property type="project" value="InterPro"/>
</dbReference>
<dbReference type="PANTHER" id="PTHR43133:SF51">
    <property type="entry name" value="RNA POLYMERASE SIGMA FACTOR"/>
    <property type="match status" value="1"/>
</dbReference>
<dbReference type="InterPro" id="IPR036388">
    <property type="entry name" value="WH-like_DNA-bd_sf"/>
</dbReference>
<dbReference type="InterPro" id="IPR014284">
    <property type="entry name" value="RNA_pol_sigma-70_dom"/>
</dbReference>
<protein>
    <submittedName>
        <fullName evidence="8">RNA polymerase sigma factor, sigma-70 family</fullName>
    </submittedName>
</protein>
<feature type="compositionally biased region" description="Basic and acidic residues" evidence="5">
    <location>
        <begin position="322"/>
        <end position="334"/>
    </location>
</feature>
<dbReference type="GO" id="GO:0006352">
    <property type="term" value="P:DNA-templated transcription initiation"/>
    <property type="evidence" value="ECO:0007669"/>
    <property type="project" value="InterPro"/>
</dbReference>
<keyword evidence="3" id="KW-0731">Sigma factor</keyword>
<dbReference type="PANTHER" id="PTHR43133">
    <property type="entry name" value="RNA POLYMERASE ECF-TYPE SIGMA FACTO"/>
    <property type="match status" value="1"/>
</dbReference>
<evidence type="ECO:0000256" key="4">
    <source>
        <dbReference type="ARBA" id="ARBA00023163"/>
    </source>
</evidence>
<comment type="similarity">
    <text evidence="1">Belongs to the sigma-70 factor family. ECF subfamily.</text>
</comment>
<dbReference type="InterPro" id="IPR013325">
    <property type="entry name" value="RNA_pol_sigma_r2"/>
</dbReference>
<dbReference type="Proteomes" id="UP000010798">
    <property type="component" value="Chromosome"/>
</dbReference>
<dbReference type="RefSeq" id="WP_015247764.1">
    <property type="nucleotide sequence ID" value="NC_019892.1"/>
</dbReference>
<gene>
    <name evidence="8" type="ordered locus">Sinac_4459</name>
</gene>
<dbReference type="InterPro" id="IPR013324">
    <property type="entry name" value="RNA_pol_sigma_r3/r4-like"/>
</dbReference>
<organism evidence="8 9">
    <name type="scientific">Singulisphaera acidiphila (strain ATCC BAA-1392 / DSM 18658 / VKM B-2454 / MOB10)</name>
    <dbReference type="NCBI Taxonomy" id="886293"/>
    <lineage>
        <taxon>Bacteria</taxon>
        <taxon>Pseudomonadati</taxon>
        <taxon>Planctomycetota</taxon>
        <taxon>Planctomycetia</taxon>
        <taxon>Isosphaerales</taxon>
        <taxon>Isosphaeraceae</taxon>
        <taxon>Singulisphaera</taxon>
    </lineage>
</organism>
<feature type="region of interest" description="Disordered" evidence="5">
    <location>
        <begin position="309"/>
        <end position="336"/>
    </location>
</feature>
<reference evidence="8 9" key="1">
    <citation type="submission" date="2012-02" db="EMBL/GenBank/DDBJ databases">
        <title>Complete sequence of chromosome of Singulisphaera acidiphila DSM 18658.</title>
        <authorList>
            <consortium name="US DOE Joint Genome Institute (JGI-PGF)"/>
            <person name="Lucas S."/>
            <person name="Copeland A."/>
            <person name="Lapidus A."/>
            <person name="Glavina del Rio T."/>
            <person name="Dalin E."/>
            <person name="Tice H."/>
            <person name="Bruce D."/>
            <person name="Goodwin L."/>
            <person name="Pitluck S."/>
            <person name="Peters L."/>
            <person name="Ovchinnikova G."/>
            <person name="Chertkov O."/>
            <person name="Kyrpides N."/>
            <person name="Mavromatis K."/>
            <person name="Ivanova N."/>
            <person name="Brettin T."/>
            <person name="Detter J.C."/>
            <person name="Han C."/>
            <person name="Larimer F."/>
            <person name="Land M."/>
            <person name="Hauser L."/>
            <person name="Markowitz V."/>
            <person name="Cheng J.-F."/>
            <person name="Hugenholtz P."/>
            <person name="Woyke T."/>
            <person name="Wu D."/>
            <person name="Tindall B."/>
            <person name="Pomrenke H."/>
            <person name="Brambilla E."/>
            <person name="Klenk H.-P."/>
            <person name="Eisen J.A."/>
        </authorList>
    </citation>
    <scope>NUCLEOTIDE SEQUENCE [LARGE SCALE GENOMIC DNA]</scope>
    <source>
        <strain evidence="9">ATCC BAA-1392 / DSM 18658 / VKM B-2454 / MOB10</strain>
    </source>
</reference>
<dbReference type="SUPFAM" id="SSF88659">
    <property type="entry name" value="Sigma3 and sigma4 domains of RNA polymerase sigma factors"/>
    <property type="match status" value="1"/>
</dbReference>
<evidence type="ECO:0000256" key="5">
    <source>
        <dbReference type="SAM" id="MobiDB-lite"/>
    </source>
</evidence>
<dbReference type="GO" id="GO:0016987">
    <property type="term" value="F:sigma factor activity"/>
    <property type="evidence" value="ECO:0007669"/>
    <property type="project" value="UniProtKB-KW"/>
</dbReference>
<evidence type="ECO:0000256" key="1">
    <source>
        <dbReference type="ARBA" id="ARBA00010641"/>
    </source>
</evidence>